<organism evidence="1">
    <name type="scientific">Utricularia reniformis</name>
    <dbReference type="NCBI Taxonomy" id="192314"/>
    <lineage>
        <taxon>Eukaryota</taxon>
        <taxon>Viridiplantae</taxon>
        <taxon>Streptophyta</taxon>
        <taxon>Embryophyta</taxon>
        <taxon>Tracheophyta</taxon>
        <taxon>Spermatophyta</taxon>
        <taxon>Magnoliopsida</taxon>
        <taxon>eudicotyledons</taxon>
        <taxon>Gunneridae</taxon>
        <taxon>Pentapetalae</taxon>
        <taxon>asterids</taxon>
        <taxon>lamiids</taxon>
        <taxon>Lamiales</taxon>
        <taxon>Lentibulariaceae</taxon>
        <taxon>Utricularia</taxon>
    </lineage>
</organism>
<sequence>MSPKEQATFPFFLGSIEPDNVDKELIKGSTFLSALELSLVCLDLVAASPLSVRRKGRLKESTTLWTS</sequence>
<keyword evidence="1" id="KW-0496">Mitochondrion</keyword>
<accession>A0A1Y0B346</accession>
<proteinExistence type="predicted"/>
<dbReference type="EMBL" id="KY774314">
    <property type="protein sequence ID" value="ART31807.1"/>
    <property type="molecule type" value="Genomic_DNA"/>
</dbReference>
<dbReference type="AlphaFoldDB" id="A0A1Y0B346"/>
<name>A0A1Y0B346_9LAMI</name>
<gene>
    <name evidence="1" type="ORF">AEK19_MT1623</name>
</gene>
<protein>
    <submittedName>
        <fullName evidence="1">Uncharacterized protein</fullName>
    </submittedName>
</protein>
<evidence type="ECO:0000313" key="1">
    <source>
        <dbReference type="EMBL" id="ART31807.1"/>
    </source>
</evidence>
<reference evidence="1" key="1">
    <citation type="submission" date="2017-03" db="EMBL/GenBank/DDBJ databases">
        <title>The mitochondrial genome of the carnivorous plant Utricularia reniformis (Lentibulariaceae): structure, comparative analysis and evolutionary landmarks.</title>
        <authorList>
            <person name="Silva S.R."/>
            <person name="Alvarenga D.O."/>
            <person name="Michael T.P."/>
            <person name="Miranda V.F.O."/>
            <person name="Varani A.M."/>
        </authorList>
    </citation>
    <scope>NUCLEOTIDE SEQUENCE</scope>
</reference>
<geneLocation type="mitochondrion" evidence="1"/>